<accession>A0A9P5XDR9</accession>
<dbReference type="EMBL" id="MU151128">
    <property type="protein sequence ID" value="KAF9449537.1"/>
    <property type="molecule type" value="Genomic_DNA"/>
</dbReference>
<organism evidence="1 2">
    <name type="scientific">Macrolepiota fuliginosa MF-IS2</name>
    <dbReference type="NCBI Taxonomy" id="1400762"/>
    <lineage>
        <taxon>Eukaryota</taxon>
        <taxon>Fungi</taxon>
        <taxon>Dikarya</taxon>
        <taxon>Basidiomycota</taxon>
        <taxon>Agaricomycotina</taxon>
        <taxon>Agaricomycetes</taxon>
        <taxon>Agaricomycetidae</taxon>
        <taxon>Agaricales</taxon>
        <taxon>Agaricineae</taxon>
        <taxon>Agaricaceae</taxon>
        <taxon>Macrolepiota</taxon>
    </lineage>
</organism>
<evidence type="ECO:0000313" key="2">
    <source>
        <dbReference type="Proteomes" id="UP000807342"/>
    </source>
</evidence>
<evidence type="ECO:0000313" key="1">
    <source>
        <dbReference type="EMBL" id="KAF9449537.1"/>
    </source>
</evidence>
<reference evidence="1" key="1">
    <citation type="submission" date="2020-11" db="EMBL/GenBank/DDBJ databases">
        <authorList>
            <consortium name="DOE Joint Genome Institute"/>
            <person name="Ahrendt S."/>
            <person name="Riley R."/>
            <person name="Andreopoulos W."/>
            <person name="Labutti K."/>
            <person name="Pangilinan J."/>
            <person name="Ruiz-Duenas F.J."/>
            <person name="Barrasa J.M."/>
            <person name="Sanchez-Garcia M."/>
            <person name="Camarero S."/>
            <person name="Miyauchi S."/>
            <person name="Serrano A."/>
            <person name="Linde D."/>
            <person name="Babiker R."/>
            <person name="Drula E."/>
            <person name="Ayuso-Fernandez I."/>
            <person name="Pacheco R."/>
            <person name="Padilla G."/>
            <person name="Ferreira P."/>
            <person name="Barriuso J."/>
            <person name="Kellner H."/>
            <person name="Castanera R."/>
            <person name="Alfaro M."/>
            <person name="Ramirez L."/>
            <person name="Pisabarro A.G."/>
            <person name="Kuo A."/>
            <person name="Tritt A."/>
            <person name="Lipzen A."/>
            <person name="He G."/>
            <person name="Yan M."/>
            <person name="Ng V."/>
            <person name="Cullen D."/>
            <person name="Martin F."/>
            <person name="Rosso M.-N."/>
            <person name="Henrissat B."/>
            <person name="Hibbett D."/>
            <person name="Martinez A.T."/>
            <person name="Grigoriev I.V."/>
        </authorList>
    </citation>
    <scope>NUCLEOTIDE SEQUENCE</scope>
    <source>
        <strain evidence="1">MF-IS2</strain>
    </source>
</reference>
<keyword evidence="2" id="KW-1185">Reference proteome</keyword>
<dbReference type="AlphaFoldDB" id="A0A9P5XDR9"/>
<sequence>MEKLTWVPQQEKWDNIEDVLFPELEYLSLYDIGSTVPGKLPAMLRSRTAASVLPDEEPQPTSTSVAKLKMFETWDQQTGLNYVSHEDWNELEILREVGLVFRLFQSSDSGSGMTDAEKVLLQRYVEEGLVVRDYLHDIGQFAPIPWEEEVGILC</sequence>
<gene>
    <name evidence="1" type="ORF">P691DRAFT_667284</name>
</gene>
<proteinExistence type="predicted"/>
<protein>
    <submittedName>
        <fullName evidence="1">Uncharacterized protein</fullName>
    </submittedName>
</protein>
<dbReference type="OrthoDB" id="3046675at2759"/>
<name>A0A9P5XDR9_9AGAR</name>
<comment type="caution">
    <text evidence="1">The sequence shown here is derived from an EMBL/GenBank/DDBJ whole genome shotgun (WGS) entry which is preliminary data.</text>
</comment>
<dbReference type="Proteomes" id="UP000807342">
    <property type="component" value="Unassembled WGS sequence"/>
</dbReference>